<dbReference type="RefSeq" id="WP_394385715.1">
    <property type="nucleotide sequence ID" value="NZ_JBIGIB010000004.1"/>
</dbReference>
<evidence type="ECO:0000256" key="1">
    <source>
        <dbReference type="SAM" id="SignalP"/>
    </source>
</evidence>
<dbReference type="Proteomes" id="UP001606303">
    <property type="component" value="Unassembled WGS sequence"/>
</dbReference>
<evidence type="ECO:0000313" key="3">
    <source>
        <dbReference type="Proteomes" id="UP001606303"/>
    </source>
</evidence>
<keyword evidence="1" id="KW-0732">Signal</keyword>
<protein>
    <recommendedName>
        <fullName evidence="4">DUF3298 domain-containing protein</fullName>
    </recommendedName>
</protein>
<feature type="chain" id="PRO_5046677206" description="DUF3298 domain-containing protein" evidence="1">
    <location>
        <begin position="17"/>
        <end position="250"/>
    </location>
</feature>
<feature type="signal peptide" evidence="1">
    <location>
        <begin position="1"/>
        <end position="16"/>
    </location>
</feature>
<organism evidence="2 3">
    <name type="scientific">Pelomonas baiyunensis</name>
    <dbReference type="NCBI Taxonomy" id="3299026"/>
    <lineage>
        <taxon>Bacteria</taxon>
        <taxon>Pseudomonadati</taxon>
        <taxon>Pseudomonadota</taxon>
        <taxon>Betaproteobacteria</taxon>
        <taxon>Burkholderiales</taxon>
        <taxon>Sphaerotilaceae</taxon>
        <taxon>Roseateles</taxon>
    </lineage>
</organism>
<evidence type="ECO:0008006" key="4">
    <source>
        <dbReference type="Google" id="ProtNLM"/>
    </source>
</evidence>
<reference evidence="2 3" key="1">
    <citation type="submission" date="2024-08" db="EMBL/GenBank/DDBJ databases">
        <authorList>
            <person name="Lu H."/>
        </authorList>
    </citation>
    <scope>NUCLEOTIDE SEQUENCE [LARGE SCALE GENOMIC DNA]</scope>
    <source>
        <strain evidence="2 3">BYS87W</strain>
    </source>
</reference>
<sequence>MKFLLCAALFCGIAHAAGSEPELLYRQAEYRIGAADANNAMAWSYPVVLPLQTPAHQRLNAWLREQALEIFQECDIAATLGLRAMPDRKLVEVLNRTPAFWECGLLQSTIAPREAFGRYVSFEVFTEYGGNGVRPLHGVKTLVFDMVGGAAVDLASLFKPGALEELNYALAKQMAKDRKRWPDCPGRKFDWSLATLRPPADLLLTFPHDPMEWSRCGDGVAVLSGRVVRAQLAQPALLQPSRRWVKQNPS</sequence>
<name>A0ABW7H0S5_9BURK</name>
<accession>A0ABW7H0S5</accession>
<gene>
    <name evidence="2" type="ORF">ACG01O_14540</name>
</gene>
<dbReference type="EMBL" id="JBIGIB010000004">
    <property type="protein sequence ID" value="MFG6467841.1"/>
    <property type="molecule type" value="Genomic_DNA"/>
</dbReference>
<proteinExistence type="predicted"/>
<keyword evidence="3" id="KW-1185">Reference proteome</keyword>
<comment type="caution">
    <text evidence="2">The sequence shown here is derived from an EMBL/GenBank/DDBJ whole genome shotgun (WGS) entry which is preliminary data.</text>
</comment>
<evidence type="ECO:0000313" key="2">
    <source>
        <dbReference type="EMBL" id="MFG6467841.1"/>
    </source>
</evidence>